<keyword evidence="2 3" id="KW-0175">Coiled coil</keyword>
<comment type="similarity">
    <text evidence="1">Belongs to the SNF7 family.</text>
</comment>
<dbReference type="GO" id="GO:0032511">
    <property type="term" value="P:late endosome to vacuole transport via multivesicular body sorting pathway"/>
    <property type="evidence" value="ECO:0007669"/>
    <property type="project" value="TreeGrafter"/>
</dbReference>
<dbReference type="GO" id="GO:0006900">
    <property type="term" value="P:vesicle budding from membrane"/>
    <property type="evidence" value="ECO:0007669"/>
    <property type="project" value="TreeGrafter"/>
</dbReference>
<proteinExistence type="inferred from homology"/>
<feature type="region of interest" description="Disordered" evidence="4">
    <location>
        <begin position="1"/>
        <end position="22"/>
    </location>
</feature>
<evidence type="ECO:0008006" key="7">
    <source>
        <dbReference type="Google" id="ProtNLM"/>
    </source>
</evidence>
<dbReference type="PANTHER" id="PTHR22761:SF12">
    <property type="entry name" value="CHARGED MULTIVESICULAR BODY PROTEIN 5"/>
    <property type="match status" value="1"/>
</dbReference>
<dbReference type="Gene3D" id="1.10.287.1060">
    <property type="entry name" value="ESAT-6-like"/>
    <property type="match status" value="1"/>
</dbReference>
<evidence type="ECO:0000256" key="3">
    <source>
        <dbReference type="SAM" id="Coils"/>
    </source>
</evidence>
<organism evidence="5 6">
    <name type="scientific">Cylindrotheca closterium</name>
    <dbReference type="NCBI Taxonomy" id="2856"/>
    <lineage>
        <taxon>Eukaryota</taxon>
        <taxon>Sar</taxon>
        <taxon>Stramenopiles</taxon>
        <taxon>Ochrophyta</taxon>
        <taxon>Bacillariophyta</taxon>
        <taxon>Bacillariophyceae</taxon>
        <taxon>Bacillariophycidae</taxon>
        <taxon>Bacillariales</taxon>
        <taxon>Bacillariaceae</taxon>
        <taxon>Cylindrotheca</taxon>
    </lineage>
</organism>
<dbReference type="AlphaFoldDB" id="A0AAD2FUU3"/>
<gene>
    <name evidence="5" type="ORF">CYCCA115_LOCUS14286</name>
</gene>
<sequence length="226" mass="25008">MNRVFGKKKAKAPPPSLDNAAAGLGGRVTAMDQKINGLENELRGYKEKMKKTKSPAAKKQLQKRAMEVLKRKRMYEQQRDTVAGQQFNIDQASFGIESAKANIETVAAMKAANTELKRTMKNDLDIDEVEDIAEDMAELMEDFNEINDALGRSFATPDYLDEADLDAELEMLEDELEDDALELEDSTPAYLQESSSMPAVPGKAFPEGEQKEAAKTDEFGLPAVPN</sequence>
<feature type="coiled-coil region" evidence="3">
    <location>
        <begin position="28"/>
        <end position="78"/>
    </location>
</feature>
<dbReference type="Proteomes" id="UP001295423">
    <property type="component" value="Unassembled WGS sequence"/>
</dbReference>
<evidence type="ECO:0000313" key="5">
    <source>
        <dbReference type="EMBL" id="CAJ1953683.1"/>
    </source>
</evidence>
<dbReference type="InterPro" id="IPR005024">
    <property type="entry name" value="Snf7_fam"/>
</dbReference>
<name>A0AAD2FUU3_9STRA</name>
<dbReference type="Gene3D" id="6.10.250.1710">
    <property type="match status" value="1"/>
</dbReference>
<comment type="caution">
    <text evidence="5">The sequence shown here is derived from an EMBL/GenBank/DDBJ whole genome shotgun (WGS) entry which is preliminary data.</text>
</comment>
<evidence type="ECO:0000313" key="6">
    <source>
        <dbReference type="Proteomes" id="UP001295423"/>
    </source>
</evidence>
<keyword evidence="6" id="KW-1185">Reference proteome</keyword>
<reference evidence="5" key="1">
    <citation type="submission" date="2023-08" db="EMBL/GenBank/DDBJ databases">
        <authorList>
            <person name="Audoor S."/>
            <person name="Bilcke G."/>
        </authorList>
    </citation>
    <scope>NUCLEOTIDE SEQUENCE</scope>
</reference>
<feature type="compositionally biased region" description="Basic and acidic residues" evidence="4">
    <location>
        <begin position="206"/>
        <end position="218"/>
    </location>
</feature>
<dbReference type="Pfam" id="PF03357">
    <property type="entry name" value="Snf7"/>
    <property type="match status" value="1"/>
</dbReference>
<dbReference type="EMBL" id="CAKOGP040001836">
    <property type="protein sequence ID" value="CAJ1953683.1"/>
    <property type="molecule type" value="Genomic_DNA"/>
</dbReference>
<dbReference type="PANTHER" id="PTHR22761">
    <property type="entry name" value="CHARGED MULTIVESICULAR BODY PROTEIN"/>
    <property type="match status" value="1"/>
</dbReference>
<protein>
    <recommendedName>
        <fullName evidence="7">Charged multivesicular body protein 5</fullName>
    </recommendedName>
</protein>
<evidence type="ECO:0000256" key="1">
    <source>
        <dbReference type="ARBA" id="ARBA00006190"/>
    </source>
</evidence>
<evidence type="ECO:0000256" key="2">
    <source>
        <dbReference type="ARBA" id="ARBA00023054"/>
    </source>
</evidence>
<dbReference type="GO" id="GO:0005771">
    <property type="term" value="C:multivesicular body"/>
    <property type="evidence" value="ECO:0007669"/>
    <property type="project" value="TreeGrafter"/>
</dbReference>
<feature type="region of interest" description="Disordered" evidence="4">
    <location>
        <begin position="179"/>
        <end position="226"/>
    </location>
</feature>
<evidence type="ECO:0000256" key="4">
    <source>
        <dbReference type="SAM" id="MobiDB-lite"/>
    </source>
</evidence>
<feature type="compositionally biased region" description="Basic residues" evidence="4">
    <location>
        <begin position="1"/>
        <end position="11"/>
    </location>
</feature>
<accession>A0AAD2FUU3</accession>